<dbReference type="PANTHER" id="PTHR11046:SF11">
    <property type="entry name" value="EXODEOXYRIBONUCLEASE I"/>
    <property type="match status" value="1"/>
</dbReference>
<keyword evidence="10" id="KW-0460">Magnesium</keyword>
<evidence type="ECO:0000256" key="5">
    <source>
        <dbReference type="ARBA" id="ARBA00022722"/>
    </source>
</evidence>
<protein>
    <recommendedName>
        <fullName evidence="4 14">Exodeoxyribonuclease I</fullName>
        <ecNumber evidence="3 14">3.1.11.1</ecNumber>
    </recommendedName>
</protein>
<keyword evidence="7 14" id="KW-0227">DNA damage</keyword>
<keyword evidence="9 14" id="KW-0269">Exonuclease</keyword>
<evidence type="ECO:0000256" key="7">
    <source>
        <dbReference type="ARBA" id="ARBA00022763"/>
    </source>
</evidence>
<dbReference type="GO" id="GO:0008310">
    <property type="term" value="F:single-stranded DNA 3'-5' DNA exonuclease activity"/>
    <property type="evidence" value="ECO:0007669"/>
    <property type="project" value="UniProtKB-EC"/>
</dbReference>
<keyword evidence="18" id="KW-1185">Reference proteome</keyword>
<keyword evidence="12 14" id="KW-0234">DNA repair</keyword>
<keyword evidence="6" id="KW-0479">Metal-binding</keyword>
<comment type="cofactor">
    <cofactor evidence="2">
        <name>Mg(2+)</name>
        <dbReference type="ChEBI" id="CHEBI:18420"/>
    </cofactor>
</comment>
<dbReference type="SUPFAM" id="SSF53098">
    <property type="entry name" value="Ribonuclease H-like"/>
    <property type="match status" value="1"/>
</dbReference>
<dbReference type="InterPro" id="IPR023607">
    <property type="entry name" value="Exodeoxyribonuclease_I"/>
</dbReference>
<keyword evidence="5 14" id="KW-0540">Nuclease</keyword>
<dbReference type="NCBIfam" id="NF008746">
    <property type="entry name" value="PRK11779.1"/>
    <property type="match status" value="1"/>
</dbReference>
<evidence type="ECO:0000256" key="6">
    <source>
        <dbReference type="ARBA" id="ARBA00022723"/>
    </source>
</evidence>
<reference evidence="17 18" key="1">
    <citation type="submission" date="2020-06" db="EMBL/GenBank/DDBJ databases">
        <title>Frischella cerana isolated from Apis cerana gut homogenate.</title>
        <authorList>
            <person name="Wolter L.A."/>
            <person name="Suenami S."/>
            <person name="Miyazaki R."/>
        </authorList>
    </citation>
    <scope>NUCLEOTIDE SEQUENCE [LARGE SCALE GENOMIC DNA]</scope>
    <source>
        <strain evidence="17 18">Ac13</strain>
    </source>
</reference>
<evidence type="ECO:0000256" key="1">
    <source>
        <dbReference type="ARBA" id="ARBA00000563"/>
    </source>
</evidence>
<comment type="caution">
    <text evidence="17">The sequence shown here is derived from an EMBL/GenBank/DDBJ whole genome shotgun (WGS) entry which is preliminary data.</text>
</comment>
<evidence type="ECO:0000256" key="9">
    <source>
        <dbReference type="ARBA" id="ARBA00022839"/>
    </source>
</evidence>
<dbReference type="InterPro" id="IPR022894">
    <property type="entry name" value="Oligoribonuclease"/>
</dbReference>
<dbReference type="EMBL" id="JABURY010000015">
    <property type="protein sequence ID" value="MBC9131029.1"/>
    <property type="molecule type" value="Genomic_DNA"/>
</dbReference>
<dbReference type="PANTHER" id="PTHR11046">
    <property type="entry name" value="OLIGORIBONUCLEASE, MITOCHONDRIAL"/>
    <property type="match status" value="1"/>
</dbReference>
<dbReference type="RefSeq" id="WP_187755463.1">
    <property type="nucleotide sequence ID" value="NZ_JABURY010000015.1"/>
</dbReference>
<dbReference type="Gene3D" id="1.20.1280.70">
    <property type="entry name" value="Exonuclease ExoI, domain 3"/>
    <property type="match status" value="1"/>
</dbReference>
<evidence type="ECO:0000256" key="11">
    <source>
        <dbReference type="ARBA" id="ARBA00023125"/>
    </source>
</evidence>
<dbReference type="EC" id="3.1.11.1" evidence="3 14"/>
<evidence type="ECO:0000256" key="13">
    <source>
        <dbReference type="ARBA" id="ARBA00046792"/>
    </source>
</evidence>
<proteinExistence type="predicted"/>
<evidence type="ECO:0000256" key="10">
    <source>
        <dbReference type="ARBA" id="ARBA00022842"/>
    </source>
</evidence>
<evidence type="ECO:0000259" key="15">
    <source>
        <dbReference type="PROSITE" id="PS51784"/>
    </source>
</evidence>
<dbReference type="CDD" id="cd06138">
    <property type="entry name" value="ExoI_N"/>
    <property type="match status" value="1"/>
</dbReference>
<dbReference type="Pfam" id="PF08411">
    <property type="entry name" value="ExoI_SH3"/>
    <property type="match status" value="1"/>
</dbReference>
<dbReference type="PROSITE" id="PS51785">
    <property type="entry name" value="EXOI_C"/>
    <property type="match status" value="1"/>
</dbReference>
<dbReference type="InterPro" id="IPR036397">
    <property type="entry name" value="RNaseH_sf"/>
</dbReference>
<gene>
    <name evidence="17" type="primary">sbcB</name>
    <name evidence="17" type="ORF">FcAc13_06865</name>
</gene>
<evidence type="ECO:0000259" key="16">
    <source>
        <dbReference type="PROSITE" id="PS51785"/>
    </source>
</evidence>
<evidence type="ECO:0000256" key="14">
    <source>
        <dbReference type="PIRNR" id="PIRNR000977"/>
    </source>
</evidence>
<dbReference type="Gene3D" id="3.30.1520.20">
    <property type="entry name" value="Exonuclease ExoI, domain 2"/>
    <property type="match status" value="1"/>
</dbReference>
<feature type="domain" description="ExoI C-terminal" evidence="16">
    <location>
        <begin position="360"/>
        <end position="476"/>
    </location>
</feature>
<organism evidence="17 18">
    <name type="scientific">Frischella japonica</name>
    <dbReference type="NCBI Taxonomy" id="2741544"/>
    <lineage>
        <taxon>Bacteria</taxon>
        <taxon>Pseudomonadati</taxon>
        <taxon>Pseudomonadota</taxon>
        <taxon>Gammaproteobacteria</taxon>
        <taxon>Orbales</taxon>
        <taxon>Orbaceae</taxon>
        <taxon>Frischella</taxon>
    </lineage>
</organism>
<dbReference type="InterPro" id="IPR034747">
    <property type="entry name" value="EXOI_SH3"/>
</dbReference>
<dbReference type="Gene3D" id="3.30.420.10">
    <property type="entry name" value="Ribonuclease H-like superfamily/Ribonuclease H"/>
    <property type="match status" value="1"/>
</dbReference>
<keyword evidence="8 14" id="KW-0378">Hydrolase</keyword>
<dbReference type="InterPro" id="IPR058561">
    <property type="entry name" value="Exonuc_1_C"/>
</dbReference>
<accession>A0ABR7QXS5</accession>
<dbReference type="InterPro" id="IPR012337">
    <property type="entry name" value="RNaseH-like_sf"/>
</dbReference>
<evidence type="ECO:0000256" key="8">
    <source>
        <dbReference type="ARBA" id="ARBA00022801"/>
    </source>
</evidence>
<dbReference type="Pfam" id="PF00929">
    <property type="entry name" value="RNase_T"/>
    <property type="match status" value="1"/>
</dbReference>
<dbReference type="PROSITE" id="PS51784">
    <property type="entry name" value="EXOI_SH3"/>
    <property type="match status" value="1"/>
</dbReference>
<evidence type="ECO:0000313" key="17">
    <source>
        <dbReference type="EMBL" id="MBC9131029.1"/>
    </source>
</evidence>
<feature type="domain" description="ExoI SH3-like" evidence="15">
    <location>
        <begin position="201"/>
        <end position="356"/>
    </location>
</feature>
<sequence length="477" mass="55176">MKNNAEQPTFYFHDYETFGTHPAFDRPAQFAGIRTDLELNIIEDPSIIYCQLSNDYLPNPEAVLITGITPQEVMTKGMCEADFAQTIHTAFSQPNTCIIGYNNLRFDDEVTRNIFYRNFYDPYAYCWKNNNSRWDLLDVVRACYALRPQGIKWPINDNGFASFRLEDLTSANHISHQNAHDAMSDVYATIEMAKLIKQQQPKLFDYFFKLRDKKKIANLIDIINLTPLVHVSGMLGAHRGNTTLIVPLAWHPLQTNAVIACDLTGDIDTLIALSAEQIRDKLYTKTVDLDELESRIPLKLVHTNKCPIIAPIGTLTADNAKRLAIDLNRCEQNLFKIKQYQNFIQEKIISVFNHQLTPNQERDVDGQIYQGFYDNYDKSLCTLIQQTAPENLMSLNIEPHDSRLKTLLLRYKARNYPFALTPSETILWQDYCRNKLNHEVLSHYLLEIENLALIHQQQPEKLALLKKLYQYCQYIVN</sequence>
<dbReference type="PIRSF" id="PIRSF000977">
    <property type="entry name" value="Exodeoxyribonuclease_I"/>
    <property type="match status" value="1"/>
</dbReference>
<evidence type="ECO:0000256" key="2">
    <source>
        <dbReference type="ARBA" id="ARBA00001946"/>
    </source>
</evidence>
<evidence type="ECO:0000256" key="3">
    <source>
        <dbReference type="ARBA" id="ARBA00012108"/>
    </source>
</evidence>
<comment type="subunit">
    <text evidence="13">Monomer. Interacts with ssb (via C-terminus); this interaction stimulates the exonuclease activity by recruiting the enzyme to its substrate.</text>
</comment>
<dbReference type="Gene3D" id="1.10.287.1240">
    <property type="match status" value="1"/>
</dbReference>
<dbReference type="Pfam" id="PF26016">
    <property type="entry name" value="ExoI_C"/>
    <property type="match status" value="1"/>
</dbReference>
<comment type="catalytic activity">
    <reaction evidence="1 14">
        <text>Exonucleolytic cleavage in the 3'- to 5'-direction to yield nucleoside 5'-phosphates.</text>
        <dbReference type="EC" id="3.1.11.1"/>
    </reaction>
</comment>
<dbReference type="Proteomes" id="UP000651208">
    <property type="component" value="Unassembled WGS sequence"/>
</dbReference>
<evidence type="ECO:0000256" key="12">
    <source>
        <dbReference type="ARBA" id="ARBA00023204"/>
    </source>
</evidence>
<keyword evidence="11" id="KW-0238">DNA-binding</keyword>
<dbReference type="InterPro" id="IPR038649">
    <property type="entry name" value="EXOI_SH3_sf"/>
</dbReference>
<dbReference type="InterPro" id="IPR013520">
    <property type="entry name" value="Ribonucl_H"/>
</dbReference>
<evidence type="ECO:0000313" key="18">
    <source>
        <dbReference type="Proteomes" id="UP000651208"/>
    </source>
</evidence>
<name>A0ABR7QXS5_9GAMM</name>
<dbReference type="InterPro" id="IPR013620">
    <property type="entry name" value="Exonuc_1_SH3"/>
</dbReference>
<evidence type="ECO:0000256" key="4">
    <source>
        <dbReference type="ARBA" id="ARBA00019900"/>
    </source>
</evidence>